<keyword evidence="4 9" id="KW-1133">Transmembrane helix</keyword>
<dbReference type="Proteomes" id="UP000185895">
    <property type="component" value="Unassembled WGS sequence"/>
</dbReference>
<dbReference type="GO" id="GO:0005886">
    <property type="term" value="C:plasma membrane"/>
    <property type="evidence" value="ECO:0007669"/>
    <property type="project" value="UniProtKB-SubCell"/>
</dbReference>
<comment type="similarity">
    <text evidence="7">Belongs to the YfgM family.</text>
</comment>
<dbReference type="InterPro" id="IPR026039">
    <property type="entry name" value="YfgM"/>
</dbReference>
<evidence type="ECO:0000256" key="7">
    <source>
        <dbReference type="ARBA" id="ARBA00024197"/>
    </source>
</evidence>
<keyword evidence="6" id="KW-0143">Chaperone</keyword>
<comment type="caution">
    <text evidence="11">The sequence shown here is derived from an EMBL/GenBank/DDBJ whole genome shotgun (WGS) entry which is preliminary data.</text>
</comment>
<proteinExistence type="inferred from homology"/>
<dbReference type="InterPro" id="IPR018704">
    <property type="entry name" value="SecYEG/CpoB_TPR"/>
</dbReference>
<gene>
    <name evidence="11" type="ORF">BJI46_05030</name>
</gene>
<feature type="domain" description="Ancillary SecYEG translocon subunit/Cell division coordinator CpoB TPR" evidence="10">
    <location>
        <begin position="14"/>
        <end position="213"/>
    </location>
</feature>
<evidence type="ECO:0000259" key="10">
    <source>
        <dbReference type="Pfam" id="PF09976"/>
    </source>
</evidence>
<evidence type="ECO:0000256" key="9">
    <source>
        <dbReference type="SAM" id="Phobius"/>
    </source>
</evidence>
<keyword evidence="5 9" id="KW-0472">Membrane</keyword>
<comment type="subcellular location">
    <subcellularLocation>
        <location evidence="1">Cell membrane</location>
        <topology evidence="1">Single-pass type II membrane protein</topology>
    </subcellularLocation>
</comment>
<dbReference type="STRING" id="1262585.BJI46_05030"/>
<dbReference type="PIRSF" id="PIRSF006170">
    <property type="entry name" value="YfgM"/>
    <property type="match status" value="1"/>
</dbReference>
<dbReference type="AlphaFoldDB" id="A0A1E7R1B5"/>
<name>A0A1E7R1B5_9GAMM</name>
<keyword evidence="3 9" id="KW-0812">Transmembrane</keyword>
<evidence type="ECO:0000313" key="12">
    <source>
        <dbReference type="Proteomes" id="UP000185895"/>
    </source>
</evidence>
<dbReference type="EMBL" id="MKKK01000056">
    <property type="protein sequence ID" value="OEY93105.1"/>
    <property type="molecule type" value="Genomic_DNA"/>
</dbReference>
<dbReference type="Pfam" id="PF09976">
    <property type="entry name" value="TPR_21"/>
    <property type="match status" value="1"/>
</dbReference>
<evidence type="ECO:0000256" key="3">
    <source>
        <dbReference type="ARBA" id="ARBA00022692"/>
    </source>
</evidence>
<evidence type="ECO:0000256" key="2">
    <source>
        <dbReference type="ARBA" id="ARBA00022475"/>
    </source>
</evidence>
<protein>
    <recommendedName>
        <fullName evidence="8">Ancillary SecYEG translocon subunit</fullName>
    </recommendedName>
</protein>
<evidence type="ECO:0000313" key="11">
    <source>
        <dbReference type="EMBL" id="OEY93105.1"/>
    </source>
</evidence>
<organism evidence="11 12">
    <name type="scientific">Acinetobacter qingfengensis</name>
    <dbReference type="NCBI Taxonomy" id="1262585"/>
    <lineage>
        <taxon>Bacteria</taxon>
        <taxon>Pseudomonadati</taxon>
        <taxon>Pseudomonadota</taxon>
        <taxon>Gammaproteobacteria</taxon>
        <taxon>Moraxellales</taxon>
        <taxon>Moraxellaceae</taxon>
        <taxon>Acinetobacter</taxon>
    </lineage>
</organism>
<evidence type="ECO:0000256" key="5">
    <source>
        <dbReference type="ARBA" id="ARBA00023136"/>
    </source>
</evidence>
<dbReference type="RefSeq" id="WP_070070676.1">
    <property type="nucleotide sequence ID" value="NZ_MKKK01000056.1"/>
</dbReference>
<evidence type="ECO:0000256" key="8">
    <source>
        <dbReference type="ARBA" id="ARBA00024235"/>
    </source>
</evidence>
<evidence type="ECO:0000256" key="1">
    <source>
        <dbReference type="ARBA" id="ARBA00004401"/>
    </source>
</evidence>
<evidence type="ECO:0000256" key="6">
    <source>
        <dbReference type="ARBA" id="ARBA00023186"/>
    </source>
</evidence>
<keyword evidence="12" id="KW-1185">Reference proteome</keyword>
<reference evidence="11 12" key="1">
    <citation type="submission" date="2016-09" db="EMBL/GenBank/DDBJ databases">
        <authorList>
            <person name="Capua I."/>
            <person name="De Benedictis P."/>
            <person name="Joannis T."/>
            <person name="Lombin L.H."/>
            <person name="Cattoli G."/>
        </authorList>
    </citation>
    <scope>NUCLEOTIDE SEQUENCE [LARGE SCALE GENOMIC DNA]</scope>
    <source>
        <strain evidence="11 12">ANC 4671</strain>
    </source>
</reference>
<dbReference type="SUPFAM" id="SSF48452">
    <property type="entry name" value="TPR-like"/>
    <property type="match status" value="1"/>
</dbReference>
<dbReference type="InterPro" id="IPR011990">
    <property type="entry name" value="TPR-like_helical_dom_sf"/>
</dbReference>
<feature type="transmembrane region" description="Helical" evidence="9">
    <location>
        <begin position="20"/>
        <end position="41"/>
    </location>
</feature>
<sequence length="240" mass="26503">MSAMTDEEQKEQFKSFAKSYVLPIVAGILIALCAFFGWEWYQKRHTVNAANLTVQYQNLLNQSEAAAEDENAYKKIMADGNKIVADSPNTVQALQAQLLMAKLAFDKKDYATANKILSAAQNVKIEDEGLIAIAKLHLAYTQIAQNQLDTALKTLDGIKVDAFTPSVSEAKGDIYAAQNKTEDAKKAYQQAWDVLVKRQQPRELLQIKLANLGVLVEDPKIETPVLTPTQQMPASSPSES</sequence>
<dbReference type="PANTHER" id="PTHR38035:SF1">
    <property type="entry name" value="ANCILLARY SECYEG TRANSLOCON SUBUNIT"/>
    <property type="match status" value="1"/>
</dbReference>
<dbReference type="OrthoDB" id="9789675at2"/>
<accession>A0A1E7R1B5</accession>
<dbReference type="Gene3D" id="1.25.40.10">
    <property type="entry name" value="Tetratricopeptide repeat domain"/>
    <property type="match status" value="1"/>
</dbReference>
<dbReference type="PANTHER" id="PTHR38035">
    <property type="entry name" value="UPF0070 PROTEIN YFGM"/>
    <property type="match status" value="1"/>
</dbReference>
<keyword evidence="2" id="KW-1003">Cell membrane</keyword>
<evidence type="ECO:0000256" key="4">
    <source>
        <dbReference type="ARBA" id="ARBA00022989"/>
    </source>
</evidence>
<dbReference type="GO" id="GO:0044877">
    <property type="term" value="F:protein-containing complex binding"/>
    <property type="evidence" value="ECO:0007669"/>
    <property type="project" value="InterPro"/>
</dbReference>